<evidence type="ECO:0000256" key="1">
    <source>
        <dbReference type="SAM" id="Phobius"/>
    </source>
</evidence>
<feature type="transmembrane region" description="Helical" evidence="1">
    <location>
        <begin position="31"/>
        <end position="51"/>
    </location>
</feature>
<reference evidence="2" key="1">
    <citation type="submission" date="2009-10" db="EMBL/GenBank/DDBJ databases">
        <title>Diversity of trophic interactions inside an arsenic-rich microbial ecosystem.</title>
        <authorList>
            <person name="Bertin P.N."/>
            <person name="Heinrich-Salmeron A."/>
            <person name="Pelletier E."/>
            <person name="Goulhen-Chollet F."/>
            <person name="Arsene-Ploetze F."/>
            <person name="Gallien S."/>
            <person name="Calteau A."/>
            <person name="Vallenet D."/>
            <person name="Casiot C."/>
            <person name="Chane-Woon-Ming B."/>
            <person name="Giloteaux L."/>
            <person name="Barakat M."/>
            <person name="Bonnefoy V."/>
            <person name="Bruneel O."/>
            <person name="Chandler M."/>
            <person name="Cleiss J."/>
            <person name="Duran R."/>
            <person name="Elbaz-Poulichet F."/>
            <person name="Fonknechten N."/>
            <person name="Lauga B."/>
            <person name="Mornico D."/>
            <person name="Ortet P."/>
            <person name="Schaeffer C."/>
            <person name="Siguier P."/>
            <person name="Alexander Thil Smith A."/>
            <person name="Van Dorsselaer A."/>
            <person name="Weissenbach J."/>
            <person name="Medigue C."/>
            <person name="Le Paslier D."/>
        </authorList>
    </citation>
    <scope>NUCLEOTIDE SEQUENCE</scope>
</reference>
<gene>
    <name evidence="2" type="ORF">CARN7_0610</name>
</gene>
<evidence type="ECO:0008006" key="3">
    <source>
        <dbReference type="Google" id="ProtNLM"/>
    </source>
</evidence>
<accession>E6QRJ2</accession>
<proteinExistence type="predicted"/>
<protein>
    <recommendedName>
        <fullName evidence="3">Outer membrane protein beta-barrel domain-containing protein</fullName>
    </recommendedName>
</protein>
<dbReference type="EMBL" id="CABR01000055">
    <property type="protein sequence ID" value="CBI09864.1"/>
    <property type="molecule type" value="Genomic_DNA"/>
</dbReference>
<keyword evidence="1" id="KW-1133">Transmembrane helix</keyword>
<comment type="caution">
    <text evidence="2">The sequence shown here is derived from an EMBL/GenBank/DDBJ whole genome shotgun (WGS) entry which is preliminary data.</text>
</comment>
<evidence type="ECO:0000313" key="2">
    <source>
        <dbReference type="EMBL" id="CBI09864.1"/>
    </source>
</evidence>
<keyword evidence="1" id="KW-0812">Transmembrane</keyword>
<name>E6QRJ2_9ZZZZ</name>
<sequence>MKIRVQGSGYARELLSIVGGRTGVMNILRKIIFSVAVVLAGTVMLVLWGKFHPHVAVQPSPQVGQQFIQISPQVGQQTNPQTVQLVMKQKPHHAAGSGENKVPVTGVNIPQQPVKPVAQPQQKSTERVPLLRQMQTTVLLTKPIDSEPVKINLQQSALTKTAKASGAEAVDRFGLDVGNGLPLPTMNNALVTPQDRPAGFHVGVDYHLDQNWELTGLAGVTTNEGIIANPANPVKPSVNQLGIQAGYRF</sequence>
<keyword evidence="1" id="KW-0472">Membrane</keyword>
<organism evidence="2">
    <name type="scientific">mine drainage metagenome</name>
    <dbReference type="NCBI Taxonomy" id="410659"/>
    <lineage>
        <taxon>unclassified sequences</taxon>
        <taxon>metagenomes</taxon>
        <taxon>ecological metagenomes</taxon>
    </lineage>
</organism>
<dbReference type="AlphaFoldDB" id="E6QRJ2"/>